<organism evidence="1 2">
    <name type="scientific">Sorghum bicolor</name>
    <name type="common">Sorghum</name>
    <name type="synonym">Sorghum vulgare</name>
    <dbReference type="NCBI Taxonomy" id="4558"/>
    <lineage>
        <taxon>Eukaryota</taxon>
        <taxon>Viridiplantae</taxon>
        <taxon>Streptophyta</taxon>
        <taxon>Embryophyta</taxon>
        <taxon>Tracheophyta</taxon>
        <taxon>Spermatophyta</taxon>
        <taxon>Magnoliopsida</taxon>
        <taxon>Liliopsida</taxon>
        <taxon>Poales</taxon>
        <taxon>Poaceae</taxon>
        <taxon>PACMAD clade</taxon>
        <taxon>Panicoideae</taxon>
        <taxon>Andropogonodae</taxon>
        <taxon>Andropogoneae</taxon>
        <taxon>Sorghinae</taxon>
        <taxon>Sorghum</taxon>
    </lineage>
</organism>
<keyword evidence="2" id="KW-1185">Reference proteome</keyword>
<dbReference type="InParanoid" id="A0A1Z5RQK4"/>
<gene>
    <name evidence="1" type="ORF">SORBI_3004G324700</name>
</gene>
<accession>A0A1Z5RQK4</accession>
<name>A0A1Z5RQK4_SORBI</name>
<dbReference type="Proteomes" id="UP000000768">
    <property type="component" value="Chromosome 4"/>
</dbReference>
<reference evidence="2" key="2">
    <citation type="journal article" date="2018" name="Plant J.">
        <title>The Sorghum bicolor reference genome: improved assembly, gene annotations, a transcriptome atlas, and signatures of genome organization.</title>
        <authorList>
            <person name="McCormick R.F."/>
            <person name="Truong S.K."/>
            <person name="Sreedasyam A."/>
            <person name="Jenkins J."/>
            <person name="Shu S."/>
            <person name="Sims D."/>
            <person name="Kennedy M."/>
            <person name="Amirebrahimi M."/>
            <person name="Weers B.D."/>
            <person name="McKinley B."/>
            <person name="Mattison A."/>
            <person name="Morishige D.T."/>
            <person name="Grimwood J."/>
            <person name="Schmutz J."/>
            <person name="Mullet J.E."/>
        </authorList>
    </citation>
    <scope>NUCLEOTIDE SEQUENCE [LARGE SCALE GENOMIC DNA]</scope>
    <source>
        <strain evidence="2">cv. BTx623</strain>
    </source>
</reference>
<sequence>MDGEDSALGSESGFHSKLVSGSLFWSSRIGDWTIRVASNPLCQPSGSTMELSKLRSSPAMDLTLKNSPMELFKLEQEPALSSVLMMLLSPSQFIFSEMMPLLSQQKHL</sequence>
<dbReference type="AlphaFoldDB" id="A0A1Z5RQK4"/>
<protein>
    <submittedName>
        <fullName evidence="1">Uncharacterized protein</fullName>
    </submittedName>
</protein>
<evidence type="ECO:0000313" key="1">
    <source>
        <dbReference type="EMBL" id="OQU85849.1"/>
    </source>
</evidence>
<reference evidence="1 2" key="1">
    <citation type="journal article" date="2009" name="Nature">
        <title>The Sorghum bicolor genome and the diversification of grasses.</title>
        <authorList>
            <person name="Paterson A.H."/>
            <person name="Bowers J.E."/>
            <person name="Bruggmann R."/>
            <person name="Dubchak I."/>
            <person name="Grimwood J."/>
            <person name="Gundlach H."/>
            <person name="Haberer G."/>
            <person name="Hellsten U."/>
            <person name="Mitros T."/>
            <person name="Poliakov A."/>
            <person name="Schmutz J."/>
            <person name="Spannagl M."/>
            <person name="Tang H."/>
            <person name="Wang X."/>
            <person name="Wicker T."/>
            <person name="Bharti A.K."/>
            <person name="Chapman J."/>
            <person name="Feltus F.A."/>
            <person name="Gowik U."/>
            <person name="Grigoriev I.V."/>
            <person name="Lyons E."/>
            <person name="Maher C.A."/>
            <person name="Martis M."/>
            <person name="Narechania A."/>
            <person name="Otillar R.P."/>
            <person name="Penning B.W."/>
            <person name="Salamov A.A."/>
            <person name="Wang Y."/>
            <person name="Zhang L."/>
            <person name="Carpita N.C."/>
            <person name="Freeling M."/>
            <person name="Gingle A.R."/>
            <person name="Hash C.T."/>
            <person name="Keller B."/>
            <person name="Klein P."/>
            <person name="Kresovich S."/>
            <person name="McCann M.C."/>
            <person name="Ming R."/>
            <person name="Peterson D.G."/>
            <person name="Mehboob-ur-Rahman"/>
            <person name="Ware D."/>
            <person name="Westhoff P."/>
            <person name="Mayer K.F."/>
            <person name="Messing J."/>
            <person name="Rokhsar D.S."/>
        </authorList>
    </citation>
    <scope>NUCLEOTIDE SEQUENCE [LARGE SCALE GENOMIC DNA]</scope>
    <source>
        <strain evidence="2">cv. BTx623</strain>
    </source>
</reference>
<proteinExistence type="predicted"/>
<dbReference type="Gramene" id="OQU85849">
    <property type="protein sequence ID" value="OQU85849"/>
    <property type="gene ID" value="SORBI_3004G324700"/>
</dbReference>
<dbReference type="EMBL" id="CM000763">
    <property type="protein sequence ID" value="OQU85849.1"/>
    <property type="molecule type" value="Genomic_DNA"/>
</dbReference>
<evidence type="ECO:0000313" key="2">
    <source>
        <dbReference type="Proteomes" id="UP000000768"/>
    </source>
</evidence>